<dbReference type="InterPro" id="IPR027417">
    <property type="entry name" value="P-loop_NTPase"/>
</dbReference>
<dbReference type="InterPro" id="IPR014017">
    <property type="entry name" value="DNA_helicase_UvrD-like_C"/>
</dbReference>
<dbReference type="Gene3D" id="3.90.320.10">
    <property type="match status" value="1"/>
</dbReference>
<gene>
    <name evidence="16" type="ORF">UFOPK2366_01382</name>
</gene>
<evidence type="ECO:0000256" key="5">
    <source>
        <dbReference type="ARBA" id="ARBA00022806"/>
    </source>
</evidence>
<accession>A0A6J6Q690</accession>
<dbReference type="GO" id="GO:0004527">
    <property type="term" value="F:exonuclease activity"/>
    <property type="evidence" value="ECO:0007669"/>
    <property type="project" value="UniProtKB-KW"/>
</dbReference>
<dbReference type="GO" id="GO:0000725">
    <property type="term" value="P:recombinational repair"/>
    <property type="evidence" value="ECO:0007669"/>
    <property type="project" value="TreeGrafter"/>
</dbReference>
<dbReference type="CDD" id="cd22352">
    <property type="entry name" value="RecB_C-like"/>
    <property type="match status" value="1"/>
</dbReference>
<dbReference type="GO" id="GO:0009338">
    <property type="term" value="C:exodeoxyribonuclease V complex"/>
    <property type="evidence" value="ECO:0007669"/>
    <property type="project" value="TreeGrafter"/>
</dbReference>
<keyword evidence="6" id="KW-0269">Exonuclease</keyword>
<dbReference type="GO" id="GO:0043138">
    <property type="term" value="F:3'-5' DNA helicase activity"/>
    <property type="evidence" value="ECO:0007669"/>
    <property type="project" value="UniProtKB-EC"/>
</dbReference>
<dbReference type="GO" id="GO:0003677">
    <property type="term" value="F:DNA binding"/>
    <property type="evidence" value="ECO:0007669"/>
    <property type="project" value="UniProtKB-KW"/>
</dbReference>
<dbReference type="GO" id="GO:0005829">
    <property type="term" value="C:cytosol"/>
    <property type="evidence" value="ECO:0007669"/>
    <property type="project" value="TreeGrafter"/>
</dbReference>
<reference evidence="16" key="1">
    <citation type="submission" date="2020-05" db="EMBL/GenBank/DDBJ databases">
        <authorList>
            <person name="Chiriac C."/>
            <person name="Salcher M."/>
            <person name="Ghai R."/>
            <person name="Kavagutti S V."/>
        </authorList>
    </citation>
    <scope>NUCLEOTIDE SEQUENCE</scope>
</reference>
<feature type="domain" description="UvrD-like helicase ATP-binding" evidence="14">
    <location>
        <begin position="1"/>
        <end position="116"/>
    </location>
</feature>
<evidence type="ECO:0000259" key="14">
    <source>
        <dbReference type="PROSITE" id="PS51198"/>
    </source>
</evidence>
<dbReference type="SUPFAM" id="SSF52980">
    <property type="entry name" value="Restriction endonuclease-like"/>
    <property type="match status" value="1"/>
</dbReference>
<dbReference type="InterPro" id="IPR011335">
    <property type="entry name" value="Restrct_endonuc-II-like"/>
</dbReference>
<dbReference type="Pfam" id="PF13361">
    <property type="entry name" value="UvrD_C"/>
    <property type="match status" value="1"/>
</dbReference>
<evidence type="ECO:0000256" key="1">
    <source>
        <dbReference type="ARBA" id="ARBA00022722"/>
    </source>
</evidence>
<dbReference type="PROSITE" id="PS51198">
    <property type="entry name" value="UVRD_HELICASE_ATP_BIND"/>
    <property type="match status" value="1"/>
</dbReference>
<proteinExistence type="predicted"/>
<keyword evidence="2" id="KW-0547">Nucleotide-binding</keyword>
<dbReference type="InterPro" id="IPR000212">
    <property type="entry name" value="DNA_helicase_UvrD/REP"/>
</dbReference>
<dbReference type="Pfam" id="PF00580">
    <property type="entry name" value="UvrD-helicase"/>
    <property type="match status" value="1"/>
</dbReference>
<sequence>MLRACAEVKSRQQARGEIGYDSLITDLHDALLDPAHGPAVAEQLSARFSVVLIDEFQDTDRVQWQVFQTAFASKALITVGDPKQAIYRFRGADVHAYLNAVDQANVFSLATNHRSDKQLLHGIEHLFTEATLGDRRIKFVPVQPCDTAPFNALGSTAAVQLHAVLPHDSLLSKNGKQLAMPKVRAVVLAHLVRRIIHLLEHDTITAAGSTEPKPVRPGDIAVLVSAHSNAEHVAAALRQAGIPAVRTRTGSVLSTPAVMQWRLLLTALANPSHAPAVRGASLGWFLAANPAAFCGPDADATLATMQERVAKMSQRLHRVGLASMYDEEKARPELLPSILRLEQGERHLTDLDHIAELLANALPAGAEAGQVLRVLDELVTSTDERSESTMRRIDSDALAVQITTIHSAKGLEYPIVLLPFGFKEPNKLKKPYSYTGPDGARTIDLASSVPWDQGLLDPDDASTTRNQDARERQAKLDNEGDDLRLLYVALTRAQHRLEVWWASTQGANKSALARILLDREGDGPVLNSSSTLRVKRTGTIEETPAAYRSTTMNEIVEQLSVLATSSGGAIGLTDVPDHVSAGRWAGADAQSSVVLATASTGGRGPLANPNWKRWSFTRLGNTIDTIAHGGADHAAFAPIRGGADEPTSAADGLIAGTGSGALSPYPPQSGATVAHLANAVAGASFGTFVHTVLEELDFTSGSLDTDVLALVARHAQRDGLSIDTDQVTAGLIAALHTPLGPLFNQLTLRNFSPENRLSELNFDFPINEGNTASAHTMPTRAIADILLRTLPLTDPVRPYAELLAAETDGIEISGWMNGSIDAVFRVPHNGAHKYLVVDYKTNRLHVPGASDPVAAYAPQKLVPSMQEHRYPLQALLYTVALHRYLRWRLGSSYDPDQHLGGVGYLFVRGMVGPLTPQVNDVCHGVFSWRPPTEAVLALDNLFATGSES</sequence>
<evidence type="ECO:0000256" key="11">
    <source>
        <dbReference type="ARBA" id="ARBA00034617"/>
    </source>
</evidence>
<evidence type="ECO:0000256" key="9">
    <source>
        <dbReference type="ARBA" id="ARBA00023204"/>
    </source>
</evidence>
<dbReference type="Gene3D" id="1.10.486.10">
    <property type="entry name" value="PCRA, domain 4"/>
    <property type="match status" value="1"/>
</dbReference>
<evidence type="ECO:0000256" key="8">
    <source>
        <dbReference type="ARBA" id="ARBA00023125"/>
    </source>
</evidence>
<evidence type="ECO:0000256" key="10">
    <source>
        <dbReference type="ARBA" id="ARBA00023235"/>
    </source>
</evidence>
<comment type="catalytic activity">
    <reaction evidence="11">
        <text>Couples ATP hydrolysis with the unwinding of duplex DNA by translocating in the 3'-5' direction.</text>
        <dbReference type="EC" id="5.6.2.4"/>
    </reaction>
</comment>
<keyword evidence="8" id="KW-0238">DNA-binding</keyword>
<keyword evidence="4" id="KW-0378">Hydrolase</keyword>
<evidence type="ECO:0000259" key="15">
    <source>
        <dbReference type="PROSITE" id="PS51217"/>
    </source>
</evidence>
<keyword evidence="1" id="KW-0540">Nuclease</keyword>
<dbReference type="InterPro" id="IPR011604">
    <property type="entry name" value="PDDEXK-like_dom_sf"/>
</dbReference>
<protein>
    <recommendedName>
        <fullName evidence="12">DNA 3'-5' helicase</fullName>
        <ecNumber evidence="12">5.6.2.4</ecNumber>
    </recommendedName>
</protein>
<evidence type="ECO:0000256" key="7">
    <source>
        <dbReference type="ARBA" id="ARBA00022840"/>
    </source>
</evidence>
<dbReference type="PANTHER" id="PTHR11070">
    <property type="entry name" value="UVRD / RECB / PCRA DNA HELICASE FAMILY MEMBER"/>
    <property type="match status" value="1"/>
</dbReference>
<keyword evidence="7" id="KW-0067">ATP-binding</keyword>
<dbReference type="AlphaFoldDB" id="A0A6J6Q690"/>
<evidence type="ECO:0000256" key="6">
    <source>
        <dbReference type="ARBA" id="ARBA00022839"/>
    </source>
</evidence>
<keyword evidence="10" id="KW-0413">Isomerase</keyword>
<dbReference type="InterPro" id="IPR014016">
    <property type="entry name" value="UvrD-like_ATP-bd"/>
</dbReference>
<dbReference type="GO" id="GO:0005524">
    <property type="term" value="F:ATP binding"/>
    <property type="evidence" value="ECO:0007669"/>
    <property type="project" value="UniProtKB-KW"/>
</dbReference>
<keyword evidence="5" id="KW-0347">Helicase</keyword>
<dbReference type="PANTHER" id="PTHR11070:SF23">
    <property type="entry name" value="RECBCD ENZYME SUBUNIT RECB"/>
    <property type="match status" value="1"/>
</dbReference>
<dbReference type="Gene3D" id="3.40.50.300">
    <property type="entry name" value="P-loop containing nucleotide triphosphate hydrolases"/>
    <property type="match status" value="2"/>
</dbReference>
<keyword evidence="9" id="KW-0234">DNA repair</keyword>
<keyword evidence="3" id="KW-0227">DNA damage</keyword>
<evidence type="ECO:0000313" key="16">
    <source>
        <dbReference type="EMBL" id="CAB4703484.1"/>
    </source>
</evidence>
<evidence type="ECO:0000256" key="4">
    <source>
        <dbReference type="ARBA" id="ARBA00022801"/>
    </source>
</evidence>
<organism evidence="16">
    <name type="scientific">freshwater metagenome</name>
    <dbReference type="NCBI Taxonomy" id="449393"/>
    <lineage>
        <taxon>unclassified sequences</taxon>
        <taxon>metagenomes</taxon>
        <taxon>ecological metagenomes</taxon>
    </lineage>
</organism>
<feature type="domain" description="UvrD-like helicase C-terminal" evidence="15">
    <location>
        <begin position="144"/>
        <end position="410"/>
    </location>
</feature>
<dbReference type="SUPFAM" id="SSF52540">
    <property type="entry name" value="P-loop containing nucleoside triphosphate hydrolases"/>
    <property type="match status" value="1"/>
</dbReference>
<dbReference type="EMBL" id="CAEZXM010000275">
    <property type="protein sequence ID" value="CAB4703484.1"/>
    <property type="molecule type" value="Genomic_DNA"/>
</dbReference>
<dbReference type="PROSITE" id="PS51217">
    <property type="entry name" value="UVRD_HELICASE_CTER"/>
    <property type="match status" value="1"/>
</dbReference>
<evidence type="ECO:0000256" key="12">
    <source>
        <dbReference type="ARBA" id="ARBA00034808"/>
    </source>
</evidence>
<evidence type="ECO:0000256" key="3">
    <source>
        <dbReference type="ARBA" id="ARBA00022763"/>
    </source>
</evidence>
<evidence type="ECO:0000256" key="13">
    <source>
        <dbReference type="ARBA" id="ARBA00048988"/>
    </source>
</evidence>
<dbReference type="EC" id="5.6.2.4" evidence="12"/>
<name>A0A6J6Q690_9ZZZZ</name>
<comment type="catalytic activity">
    <reaction evidence="13">
        <text>ATP + H2O = ADP + phosphate + H(+)</text>
        <dbReference type="Rhea" id="RHEA:13065"/>
        <dbReference type="ChEBI" id="CHEBI:15377"/>
        <dbReference type="ChEBI" id="CHEBI:15378"/>
        <dbReference type="ChEBI" id="CHEBI:30616"/>
        <dbReference type="ChEBI" id="CHEBI:43474"/>
        <dbReference type="ChEBI" id="CHEBI:456216"/>
        <dbReference type="EC" id="5.6.2.4"/>
    </reaction>
</comment>
<evidence type="ECO:0000256" key="2">
    <source>
        <dbReference type="ARBA" id="ARBA00022741"/>
    </source>
</evidence>